<organism evidence="3 4">
    <name type="scientific">Saccharothrix yanglingensis</name>
    <dbReference type="NCBI Taxonomy" id="659496"/>
    <lineage>
        <taxon>Bacteria</taxon>
        <taxon>Bacillati</taxon>
        <taxon>Actinomycetota</taxon>
        <taxon>Actinomycetes</taxon>
        <taxon>Pseudonocardiales</taxon>
        <taxon>Pseudonocardiaceae</taxon>
        <taxon>Saccharothrix</taxon>
    </lineage>
</organism>
<protein>
    <recommendedName>
        <fullName evidence="2">Pvc16 N-terminal domain-containing protein</fullName>
    </recommendedName>
</protein>
<feature type="region of interest" description="Disordered" evidence="1">
    <location>
        <begin position="191"/>
        <end position="228"/>
    </location>
</feature>
<sequence>MIHEVDEAMRKLFAAGDVPGGGGDLAFDPPTTDWVARRNAPTVNVFLYDIREDLSRRSTGALAVHEDEHLVGHRRPPRWFRLSYLVTAWTNRSQDGHRLLSQALTCLVATNRFRAEWLTGSLAELDLSVGVEAGGAVSEGRAATDVWSALGGELRPAINVVVTAPVVGTLAPAAPAVDGLVLVGPSAEEGRRLRYDGPGDGGTTGGGFTAPRPRPLPAERRRHAGPIR</sequence>
<proteinExistence type="predicted"/>
<gene>
    <name evidence="3" type="ORF">CKY47_10450</name>
</gene>
<evidence type="ECO:0000313" key="4">
    <source>
        <dbReference type="Proteomes" id="UP001225605"/>
    </source>
</evidence>
<reference evidence="3 4" key="1">
    <citation type="submission" date="2017-06" db="EMBL/GenBank/DDBJ databases">
        <title>Cultured bacterium strain Saccharothrix yanglingensis Hhs.015.</title>
        <authorList>
            <person name="Xia Y."/>
        </authorList>
    </citation>
    <scope>NUCLEOTIDE SEQUENCE [LARGE SCALE GENOMIC DNA]</scope>
    <source>
        <strain evidence="3 4">Hhs.015</strain>
    </source>
</reference>
<comment type="caution">
    <text evidence="3">The sequence shown here is derived from an EMBL/GenBank/DDBJ whole genome shotgun (WGS) entry which is preliminary data.</text>
</comment>
<name>A0ABU0WX07_9PSEU</name>
<feature type="domain" description="Pvc16 N-terminal" evidence="2">
    <location>
        <begin position="4"/>
        <end position="171"/>
    </location>
</feature>
<dbReference type="InterPro" id="IPR025351">
    <property type="entry name" value="Pvc16_N"/>
</dbReference>
<dbReference type="Pfam" id="PF14065">
    <property type="entry name" value="Pvc16_N"/>
    <property type="match status" value="1"/>
</dbReference>
<dbReference type="EMBL" id="NSDM01000003">
    <property type="protein sequence ID" value="MDQ2584392.1"/>
    <property type="molecule type" value="Genomic_DNA"/>
</dbReference>
<dbReference type="RefSeq" id="WP_306745513.1">
    <property type="nucleotide sequence ID" value="NZ_NSDM01000003.1"/>
</dbReference>
<dbReference type="Proteomes" id="UP001225605">
    <property type="component" value="Unassembled WGS sequence"/>
</dbReference>
<accession>A0ABU0WX07</accession>
<feature type="compositionally biased region" description="Gly residues" evidence="1">
    <location>
        <begin position="198"/>
        <end position="208"/>
    </location>
</feature>
<evidence type="ECO:0000259" key="2">
    <source>
        <dbReference type="Pfam" id="PF14065"/>
    </source>
</evidence>
<evidence type="ECO:0000256" key="1">
    <source>
        <dbReference type="SAM" id="MobiDB-lite"/>
    </source>
</evidence>
<evidence type="ECO:0000313" key="3">
    <source>
        <dbReference type="EMBL" id="MDQ2584392.1"/>
    </source>
</evidence>
<keyword evidence="4" id="KW-1185">Reference proteome</keyword>